<evidence type="ECO:0000313" key="10">
    <source>
        <dbReference type="Proteomes" id="UP001262767"/>
    </source>
</evidence>
<feature type="transmembrane region" description="Helical" evidence="8">
    <location>
        <begin position="147"/>
        <end position="165"/>
    </location>
</feature>
<keyword evidence="6 8" id="KW-1133">Transmembrane helix</keyword>
<comment type="subcellular location">
    <subcellularLocation>
        <location evidence="1">Cell membrane</location>
        <topology evidence="1">Multi-pass membrane protein</topology>
    </subcellularLocation>
</comment>
<feature type="transmembrane region" description="Helical" evidence="8">
    <location>
        <begin position="447"/>
        <end position="466"/>
    </location>
</feature>
<feature type="transmembrane region" description="Helical" evidence="8">
    <location>
        <begin position="472"/>
        <end position="492"/>
    </location>
</feature>
<evidence type="ECO:0000256" key="4">
    <source>
        <dbReference type="ARBA" id="ARBA00022475"/>
    </source>
</evidence>
<keyword evidence="7 8" id="KW-0472">Membrane</keyword>
<dbReference type="GO" id="GO:0005886">
    <property type="term" value="C:plasma membrane"/>
    <property type="evidence" value="ECO:0007669"/>
    <property type="project" value="UniProtKB-SubCell"/>
</dbReference>
<dbReference type="GO" id="GO:0022857">
    <property type="term" value="F:transmembrane transporter activity"/>
    <property type="evidence" value="ECO:0007669"/>
    <property type="project" value="InterPro"/>
</dbReference>
<keyword evidence="5 8" id="KW-0812">Transmembrane</keyword>
<dbReference type="InterPro" id="IPR000060">
    <property type="entry name" value="BCCT_transptr"/>
</dbReference>
<dbReference type="PANTHER" id="PTHR30047:SF7">
    <property type="entry name" value="HIGH-AFFINITY CHOLINE TRANSPORT PROTEIN"/>
    <property type="match status" value="1"/>
</dbReference>
<evidence type="ECO:0000256" key="6">
    <source>
        <dbReference type="ARBA" id="ARBA00022989"/>
    </source>
</evidence>
<feature type="transmembrane region" description="Helical" evidence="8">
    <location>
        <begin position="264"/>
        <end position="284"/>
    </location>
</feature>
<evidence type="ECO:0000256" key="5">
    <source>
        <dbReference type="ARBA" id="ARBA00022692"/>
    </source>
</evidence>
<dbReference type="PANTHER" id="PTHR30047">
    <property type="entry name" value="HIGH-AFFINITY CHOLINE TRANSPORT PROTEIN-RELATED"/>
    <property type="match status" value="1"/>
</dbReference>
<evidence type="ECO:0000256" key="7">
    <source>
        <dbReference type="ARBA" id="ARBA00023136"/>
    </source>
</evidence>
<accession>A0AAW8LF70</accession>
<dbReference type="EMBL" id="JAVDSC010000005">
    <property type="protein sequence ID" value="MDR6629564.1"/>
    <property type="molecule type" value="Genomic_DNA"/>
</dbReference>
<evidence type="ECO:0000256" key="2">
    <source>
        <dbReference type="ARBA" id="ARBA00005658"/>
    </source>
</evidence>
<feature type="transmembrane region" description="Helical" evidence="8">
    <location>
        <begin position="233"/>
        <end position="252"/>
    </location>
</feature>
<dbReference type="PROSITE" id="PS01303">
    <property type="entry name" value="BCCT"/>
    <property type="match status" value="1"/>
</dbReference>
<gene>
    <name evidence="9" type="ORF">J2X86_001605</name>
</gene>
<dbReference type="InterPro" id="IPR018093">
    <property type="entry name" value="BCCT_CS"/>
</dbReference>
<organism evidence="9 10">
    <name type="scientific">Acinetobacter lwoffii</name>
    <dbReference type="NCBI Taxonomy" id="28090"/>
    <lineage>
        <taxon>Bacteria</taxon>
        <taxon>Pseudomonadati</taxon>
        <taxon>Pseudomonadota</taxon>
        <taxon>Gammaproteobacteria</taxon>
        <taxon>Moraxellales</taxon>
        <taxon>Moraxellaceae</taxon>
        <taxon>Acinetobacter</taxon>
    </lineage>
</organism>
<comment type="similarity">
    <text evidence="2">Belongs to the BCCT transporter (TC 2.A.15) family.</text>
</comment>
<dbReference type="Pfam" id="PF02028">
    <property type="entry name" value="BCCT"/>
    <property type="match status" value="1"/>
</dbReference>
<keyword evidence="3" id="KW-0813">Transport</keyword>
<evidence type="ECO:0000256" key="8">
    <source>
        <dbReference type="SAM" id="Phobius"/>
    </source>
</evidence>
<feature type="transmembrane region" description="Helical" evidence="8">
    <location>
        <begin position="12"/>
        <end position="34"/>
    </location>
</feature>
<evidence type="ECO:0000313" key="9">
    <source>
        <dbReference type="EMBL" id="MDR6629564.1"/>
    </source>
</evidence>
<feature type="transmembrane region" description="Helical" evidence="8">
    <location>
        <begin position="348"/>
        <end position="366"/>
    </location>
</feature>
<sequence length="656" mass="73335">MPSTKPSCFANINPNVFISTVAIIAIFLALVVFAPDAFSVFTQQLNQWITTSFSWFYVLSVAIFIILLAYIALSDMGKIKLGPEHSQPKYSSASWFAMLFTAGMGIGLMFFGVAEPVMHYVTPPAGEPETVLAAQQSMRVTFFHWGLHAWAIYTLVGLSLAYFAYRHQLPLKIRSALYPLIGQKIYGPVGDGVDTFATIGTVFGVATTLGFGVTQINSGLNYLFGVEQAPSTQVILIIVVSTMAATSVFFGLDKGIKRLSELNLVLALLLLIFVFVAGPSIYLLQTTIQNAGQYVSNLFSMTFNLYAYQPSGWIGGWTIMYWAWWISWSPFVGMFIARVSEGRSIREFIVGVLLIPTGFTLIWMGFMGNAALYSIMHEANTSLLEAVQRDSSVALFEFLNNLPFSSVTSIIATLLVMLFFVTSADSGALVTDYLTAKSDNSPTWQRLFWTVLMALLAIILLLAGGLEALQSATIMSALPFTFIMLLMCWGLIKALHLDVTKMHALQAARITPRAIQNPRSWQQRLGLIMHYPHTQEEVQQYIHNTVNKAFLSFQSELKRRRLHVVISPLEDGIQLRVDHQDEINFIYQVNATQTLSPSFMSELENASVDSYQAEVFLREGGQGYDVMEWTQEDLLQDIIDQYERHLHFLSLVRTPE</sequence>
<feature type="transmembrane region" description="Helical" evidence="8">
    <location>
        <begin position="93"/>
        <end position="114"/>
    </location>
</feature>
<dbReference type="RefSeq" id="WP_224217008.1">
    <property type="nucleotide sequence ID" value="NZ_JAVDSC010000005.1"/>
</dbReference>
<protein>
    <submittedName>
        <fullName evidence="9">Choline/glycine/proline betaine transport protein</fullName>
    </submittedName>
</protein>
<evidence type="ECO:0000256" key="3">
    <source>
        <dbReference type="ARBA" id="ARBA00022448"/>
    </source>
</evidence>
<dbReference type="AlphaFoldDB" id="A0AAW8LF70"/>
<evidence type="ECO:0000256" key="1">
    <source>
        <dbReference type="ARBA" id="ARBA00004651"/>
    </source>
</evidence>
<feature type="transmembrane region" description="Helical" evidence="8">
    <location>
        <begin position="54"/>
        <end position="73"/>
    </location>
</feature>
<dbReference type="NCBIfam" id="TIGR00842">
    <property type="entry name" value="bcct"/>
    <property type="match status" value="1"/>
</dbReference>
<proteinExistence type="inferred from homology"/>
<feature type="transmembrane region" description="Helical" evidence="8">
    <location>
        <begin position="410"/>
        <end position="435"/>
    </location>
</feature>
<reference evidence="9" key="1">
    <citation type="submission" date="2023-07" db="EMBL/GenBank/DDBJ databases">
        <title>Sorghum-associated microbial communities from plants grown in Nebraska, USA.</title>
        <authorList>
            <person name="Schachtman D."/>
        </authorList>
    </citation>
    <scope>NUCLEOTIDE SEQUENCE</scope>
    <source>
        <strain evidence="9">BE44</strain>
    </source>
</reference>
<dbReference type="NCBIfam" id="NF007399">
    <property type="entry name" value="PRK09928.1"/>
    <property type="match status" value="1"/>
</dbReference>
<comment type="caution">
    <text evidence="9">The sequence shown here is derived from an EMBL/GenBank/DDBJ whole genome shotgun (WGS) entry which is preliminary data.</text>
</comment>
<feature type="transmembrane region" description="Helical" evidence="8">
    <location>
        <begin position="314"/>
        <end position="336"/>
    </location>
</feature>
<name>A0AAW8LF70_ACILW</name>
<feature type="transmembrane region" description="Helical" evidence="8">
    <location>
        <begin position="193"/>
        <end position="213"/>
    </location>
</feature>
<dbReference type="Proteomes" id="UP001262767">
    <property type="component" value="Unassembled WGS sequence"/>
</dbReference>
<keyword evidence="4" id="KW-1003">Cell membrane</keyword>